<reference evidence="2" key="1">
    <citation type="journal article" date="2012" name="Proc. Natl. Acad. Sci. U.S.A.">
        <title>Antigenic diversity is generated by distinct evolutionary mechanisms in African trypanosome species.</title>
        <authorList>
            <person name="Jackson A.P."/>
            <person name="Berry A."/>
            <person name="Aslett M."/>
            <person name="Allison H.C."/>
            <person name="Burton P."/>
            <person name="Vavrova-Anderson J."/>
            <person name="Brown R."/>
            <person name="Browne H."/>
            <person name="Corton N."/>
            <person name="Hauser H."/>
            <person name="Gamble J."/>
            <person name="Gilderthorp R."/>
            <person name="Marcello L."/>
            <person name="McQuillan J."/>
            <person name="Otto T.D."/>
            <person name="Quail M.A."/>
            <person name="Sanders M.J."/>
            <person name="van Tonder A."/>
            <person name="Ginger M.L."/>
            <person name="Field M.C."/>
            <person name="Barry J.D."/>
            <person name="Hertz-Fowler C."/>
            <person name="Berriman M."/>
        </authorList>
    </citation>
    <scope>NUCLEOTIDE SEQUENCE</scope>
    <source>
        <strain evidence="2">Y486</strain>
    </source>
</reference>
<evidence type="ECO:0000313" key="2">
    <source>
        <dbReference type="EMBL" id="CCC51766.1"/>
    </source>
</evidence>
<feature type="coiled-coil region" evidence="1">
    <location>
        <begin position="236"/>
        <end position="373"/>
    </location>
</feature>
<keyword evidence="1" id="KW-0175">Coiled coil</keyword>
<evidence type="ECO:0000256" key="1">
    <source>
        <dbReference type="SAM" id="Coils"/>
    </source>
</evidence>
<proteinExistence type="predicted"/>
<dbReference type="EMBL" id="HE573026">
    <property type="protein sequence ID" value="CCC51766.1"/>
    <property type="molecule type" value="Genomic_DNA"/>
</dbReference>
<name>G0U7A8_TRYVY</name>
<protein>
    <recommendedName>
        <fullName evidence="3">Elks delta-like protein</fullName>
    </recommendedName>
</protein>
<accession>G0U7A8</accession>
<dbReference type="VEuPathDB" id="TriTrypDB:TvY486_1008120"/>
<evidence type="ECO:0008006" key="3">
    <source>
        <dbReference type="Google" id="ProtNLM"/>
    </source>
</evidence>
<gene>
    <name evidence="2" type="ORF">TVY486_1008120</name>
</gene>
<feature type="coiled-coil region" evidence="1">
    <location>
        <begin position="9"/>
        <end position="127"/>
    </location>
</feature>
<organism evidence="2">
    <name type="scientific">Trypanosoma vivax (strain Y486)</name>
    <dbReference type="NCBI Taxonomy" id="1055687"/>
    <lineage>
        <taxon>Eukaryota</taxon>
        <taxon>Discoba</taxon>
        <taxon>Euglenozoa</taxon>
        <taxon>Kinetoplastea</taxon>
        <taxon>Metakinetoplastina</taxon>
        <taxon>Trypanosomatida</taxon>
        <taxon>Trypanosomatidae</taxon>
        <taxon>Trypanosoma</taxon>
        <taxon>Duttonella</taxon>
    </lineage>
</organism>
<sequence>MHEGTDGVAHGLRKQYQELRDAISTQEQLVRERSQIVQSISSSVAEAENSLEESREGLKTTEALLEEAILNNRVARTERRRIQEEEVHDRLEHDEYVRELSETDVALNETESQIESLVNMIESVSKAPGDVATLRRVTLVRLVAMLDDLYESLRNSLGRVHQDEDDRAKEVLKAIRELSRERERAYGYCVRKKREITSMIELKQRRTNELLLESKKNIAVLHESQEKATLSIVGKIQVERDMLHAELEEIKNANQKLADLIRKREEADGALPDRARGAEGALLVCPTQNESCATLAAQERARLREQLRALDDKRNELGRAADELRERMNSEMEKNTATLRELKLRVRMRKQEASKLENENRKLKALCDSMASALEAV</sequence>
<dbReference type="AlphaFoldDB" id="G0U7A8"/>